<sequence>MGNSLEDWKRTPTTADTIFGVHLPLRPPKNPVGAYLWRWRVWVETTSGLVVFEPWEKILIRELSFLFPSSRSSSSRVRSRTSHLRHTPPVARLDSRQTLTHLPLLRSDRLLPPPHSRPHRAVQVPPAAAPATVPPAALLFLRQRRVGRRGHVLVRPAPRRGLGEGRERLRARAMTDRVRCGACSRRRIGMGSGPS</sequence>
<gene>
    <name evidence="1" type="ORF">PYCCODRAFT_902896</name>
</gene>
<dbReference type="Proteomes" id="UP000193067">
    <property type="component" value="Unassembled WGS sequence"/>
</dbReference>
<reference evidence="1 2" key="1">
    <citation type="journal article" date="2015" name="Biotechnol. Biofuels">
        <title>Enhanced degradation of softwood versus hardwood by the white-rot fungus Pycnoporus coccineus.</title>
        <authorList>
            <person name="Couturier M."/>
            <person name="Navarro D."/>
            <person name="Chevret D."/>
            <person name="Henrissat B."/>
            <person name="Piumi F."/>
            <person name="Ruiz-Duenas F.J."/>
            <person name="Martinez A.T."/>
            <person name="Grigoriev I.V."/>
            <person name="Riley R."/>
            <person name="Lipzen A."/>
            <person name="Berrin J.G."/>
            <person name="Master E.R."/>
            <person name="Rosso M.N."/>
        </authorList>
    </citation>
    <scope>NUCLEOTIDE SEQUENCE [LARGE SCALE GENOMIC DNA]</scope>
    <source>
        <strain evidence="1 2">BRFM310</strain>
    </source>
</reference>
<dbReference type="AlphaFoldDB" id="A0A1Y2ICH8"/>
<keyword evidence="2" id="KW-1185">Reference proteome</keyword>
<dbReference type="OrthoDB" id="202672at2759"/>
<proteinExistence type="predicted"/>
<name>A0A1Y2ICH8_TRAC3</name>
<accession>A0A1Y2ICH8</accession>
<dbReference type="EMBL" id="KZ084133">
    <property type="protein sequence ID" value="OSC98839.1"/>
    <property type="molecule type" value="Genomic_DNA"/>
</dbReference>
<protein>
    <submittedName>
        <fullName evidence="1">Uncharacterized protein</fullName>
    </submittedName>
</protein>
<organism evidence="1 2">
    <name type="scientific">Trametes coccinea (strain BRFM310)</name>
    <name type="common">Pycnoporus coccineus</name>
    <dbReference type="NCBI Taxonomy" id="1353009"/>
    <lineage>
        <taxon>Eukaryota</taxon>
        <taxon>Fungi</taxon>
        <taxon>Dikarya</taxon>
        <taxon>Basidiomycota</taxon>
        <taxon>Agaricomycotina</taxon>
        <taxon>Agaricomycetes</taxon>
        <taxon>Polyporales</taxon>
        <taxon>Polyporaceae</taxon>
        <taxon>Trametes</taxon>
    </lineage>
</organism>
<evidence type="ECO:0000313" key="2">
    <source>
        <dbReference type="Proteomes" id="UP000193067"/>
    </source>
</evidence>
<dbReference type="STRING" id="1353009.A0A1Y2ICH8"/>
<evidence type="ECO:0000313" key="1">
    <source>
        <dbReference type="EMBL" id="OSC98839.1"/>
    </source>
</evidence>